<name>A0ACC2RSV2_9FUNG</name>
<comment type="caution">
    <text evidence="1">The sequence shown here is derived from an EMBL/GenBank/DDBJ whole genome shotgun (WGS) entry which is preliminary data.</text>
</comment>
<sequence>MKSFSLLFWASTATAHSWLDCIGLDIPFKGPQQYYSEHFYNDYCIGYPRGYPGRNNRYINDLFTVLIEGRGRQNPNATAICGATGIKGYTKKFPVTRVAAGTRLKLWYEMDNHLNPQTNFHIFGHGKPGKNIAVYNEQKPETKLFTHPFATPENCIDVKMPNTWCWAFWTVPSSWQAGTYSFVWNWPWDMNPIGEEYNTCFDIQVTTNSTKPKCRPRKF</sequence>
<accession>A0ACC2RSV2</accession>
<evidence type="ECO:0000313" key="2">
    <source>
        <dbReference type="Proteomes" id="UP001165960"/>
    </source>
</evidence>
<dbReference type="Proteomes" id="UP001165960">
    <property type="component" value="Unassembled WGS sequence"/>
</dbReference>
<keyword evidence="2" id="KW-1185">Reference proteome</keyword>
<proteinExistence type="predicted"/>
<reference evidence="1" key="1">
    <citation type="submission" date="2022-04" db="EMBL/GenBank/DDBJ databases">
        <title>Genome of the entomopathogenic fungus Entomophthora muscae.</title>
        <authorList>
            <person name="Elya C."/>
            <person name="Lovett B.R."/>
            <person name="Lee E."/>
            <person name="Macias A.M."/>
            <person name="Hajek A.E."/>
            <person name="De Bivort B.L."/>
            <person name="Kasson M.T."/>
            <person name="De Fine Licht H.H."/>
            <person name="Stajich J.E."/>
        </authorList>
    </citation>
    <scope>NUCLEOTIDE SEQUENCE</scope>
    <source>
        <strain evidence="1">Berkeley</strain>
    </source>
</reference>
<protein>
    <submittedName>
        <fullName evidence="1">Uncharacterized protein</fullName>
    </submittedName>
</protein>
<organism evidence="1 2">
    <name type="scientific">Entomophthora muscae</name>
    <dbReference type="NCBI Taxonomy" id="34485"/>
    <lineage>
        <taxon>Eukaryota</taxon>
        <taxon>Fungi</taxon>
        <taxon>Fungi incertae sedis</taxon>
        <taxon>Zoopagomycota</taxon>
        <taxon>Entomophthoromycotina</taxon>
        <taxon>Entomophthoromycetes</taxon>
        <taxon>Entomophthorales</taxon>
        <taxon>Entomophthoraceae</taxon>
        <taxon>Entomophthora</taxon>
    </lineage>
</organism>
<dbReference type="EMBL" id="QTSX02006557">
    <property type="protein sequence ID" value="KAJ9053113.1"/>
    <property type="molecule type" value="Genomic_DNA"/>
</dbReference>
<evidence type="ECO:0000313" key="1">
    <source>
        <dbReference type="EMBL" id="KAJ9053113.1"/>
    </source>
</evidence>
<gene>
    <name evidence="1" type="ORF">DSO57_1027456</name>
</gene>